<dbReference type="PANTHER" id="PTHR33681:SF4">
    <property type="entry name" value="OS12G0171100 PROTEIN"/>
    <property type="match status" value="1"/>
</dbReference>
<gene>
    <name evidence="3" type="ORF">SAMN05216298_2915</name>
</gene>
<feature type="chain" id="PRO_5011580743" description="Alginate lyase 2 domain-containing protein" evidence="1">
    <location>
        <begin position="30"/>
        <end position="220"/>
    </location>
</feature>
<dbReference type="Pfam" id="PF08787">
    <property type="entry name" value="Alginate_lyase2"/>
    <property type="match status" value="1"/>
</dbReference>
<dbReference type="PROSITE" id="PS51318">
    <property type="entry name" value="TAT"/>
    <property type="match status" value="1"/>
</dbReference>
<evidence type="ECO:0000313" key="3">
    <source>
        <dbReference type="EMBL" id="SDL17942.1"/>
    </source>
</evidence>
<keyword evidence="1" id="KW-0732">Signal</keyword>
<dbReference type="InterPro" id="IPR014895">
    <property type="entry name" value="Alginate_lyase_2"/>
</dbReference>
<protein>
    <recommendedName>
        <fullName evidence="2">Alginate lyase 2 domain-containing protein</fullName>
    </recommendedName>
</protein>
<organism evidence="3 4">
    <name type="scientific">Glycomyces sambucus</name>
    <dbReference type="NCBI Taxonomy" id="380244"/>
    <lineage>
        <taxon>Bacteria</taxon>
        <taxon>Bacillati</taxon>
        <taxon>Actinomycetota</taxon>
        <taxon>Actinomycetes</taxon>
        <taxon>Glycomycetales</taxon>
        <taxon>Glycomycetaceae</taxon>
        <taxon>Glycomyces</taxon>
    </lineage>
</organism>
<dbReference type="EMBL" id="FNGF01000004">
    <property type="protein sequence ID" value="SDL17942.1"/>
    <property type="molecule type" value="Genomic_DNA"/>
</dbReference>
<proteinExistence type="predicted"/>
<evidence type="ECO:0000259" key="2">
    <source>
        <dbReference type="Pfam" id="PF08787"/>
    </source>
</evidence>
<feature type="domain" description="Alginate lyase 2" evidence="2">
    <location>
        <begin position="43"/>
        <end position="216"/>
    </location>
</feature>
<dbReference type="Proteomes" id="UP000198662">
    <property type="component" value="Unassembled WGS sequence"/>
</dbReference>
<accession>A0A1G9HYL0</accession>
<sequence length="220" mass="24825">MHRRTLFGLAASAGAGATAATLLPGAAHAAPTDGWTRTDFTYTVQKPWNLNVNDRYSHSGGVHTMWVYDTDQPHTQGSPTDPRTELRWHQEFSTGQHMWDGDVFVPSGTDGPSIVQILREDRPAGTPATDIMFWFQAANGGSIRYYDFGQVLATGMANRWFNFKLAHWTQSGTLGVWIDDRWIGSFQDRGPARRYFKNGVYHHGSGRAEARFRNLKYWTK</sequence>
<name>A0A1G9HYL0_9ACTN</name>
<dbReference type="InterPro" id="IPR006311">
    <property type="entry name" value="TAT_signal"/>
</dbReference>
<feature type="signal peptide" evidence="1">
    <location>
        <begin position="1"/>
        <end position="29"/>
    </location>
</feature>
<dbReference type="AlphaFoldDB" id="A0A1G9HYL0"/>
<dbReference type="RefSeq" id="WP_218126471.1">
    <property type="nucleotide sequence ID" value="NZ_FNGF01000004.1"/>
</dbReference>
<keyword evidence="4" id="KW-1185">Reference proteome</keyword>
<reference evidence="4" key="1">
    <citation type="submission" date="2016-10" db="EMBL/GenBank/DDBJ databases">
        <authorList>
            <person name="Varghese N."/>
            <person name="Submissions S."/>
        </authorList>
    </citation>
    <scope>NUCLEOTIDE SEQUENCE [LARGE SCALE GENOMIC DNA]</scope>
    <source>
        <strain evidence="4">CGMCC 4.3147</strain>
    </source>
</reference>
<evidence type="ECO:0000313" key="4">
    <source>
        <dbReference type="Proteomes" id="UP000198662"/>
    </source>
</evidence>
<dbReference type="PANTHER" id="PTHR33681">
    <property type="entry name" value="BINDING PROTEIN, PUTATIVE, EXPRESSED-RELATED"/>
    <property type="match status" value="1"/>
</dbReference>
<evidence type="ECO:0000256" key="1">
    <source>
        <dbReference type="SAM" id="SignalP"/>
    </source>
</evidence>
<dbReference type="STRING" id="380244.SAMN05216298_2915"/>